<reference evidence="6" key="1">
    <citation type="submission" date="2023-03" db="EMBL/GenBank/DDBJ databases">
        <title>Emydomyces testavorans Genome Sequence.</title>
        <authorList>
            <person name="Hoyer L."/>
        </authorList>
    </citation>
    <scope>NUCLEOTIDE SEQUENCE</scope>
    <source>
        <strain evidence="6">16-2883</strain>
    </source>
</reference>
<feature type="repeat" description="ANK" evidence="3">
    <location>
        <begin position="874"/>
        <end position="906"/>
    </location>
</feature>
<dbReference type="InterPro" id="IPR054471">
    <property type="entry name" value="GPIID_WHD"/>
</dbReference>
<feature type="repeat" description="ANK" evidence="3">
    <location>
        <begin position="776"/>
        <end position="808"/>
    </location>
</feature>
<feature type="repeat" description="ANK" evidence="3">
    <location>
        <begin position="938"/>
        <end position="970"/>
    </location>
</feature>
<feature type="repeat" description="ANK" evidence="3">
    <location>
        <begin position="743"/>
        <end position="775"/>
    </location>
</feature>
<keyword evidence="1" id="KW-0677">Repeat</keyword>
<dbReference type="PROSITE" id="PS50297">
    <property type="entry name" value="ANK_REP_REGION"/>
    <property type="match status" value="12"/>
</dbReference>
<dbReference type="SMART" id="SM00248">
    <property type="entry name" value="ANK"/>
    <property type="match status" value="16"/>
</dbReference>
<accession>A0AAF0IJF8</accession>
<gene>
    <name evidence="6" type="ORF">PRK78_004687</name>
</gene>
<feature type="repeat" description="ANK" evidence="3">
    <location>
        <begin position="1129"/>
        <end position="1161"/>
    </location>
</feature>
<feature type="domain" description="Nephrocystin 3-like N-terminal" evidence="5">
    <location>
        <begin position="269"/>
        <end position="418"/>
    </location>
</feature>
<evidence type="ECO:0000259" key="4">
    <source>
        <dbReference type="Pfam" id="PF22939"/>
    </source>
</evidence>
<keyword evidence="7" id="KW-1185">Reference proteome</keyword>
<dbReference type="InterPro" id="IPR056884">
    <property type="entry name" value="NPHP3-like_N"/>
</dbReference>
<protein>
    <submittedName>
        <fullName evidence="6">Uncharacterized protein</fullName>
    </submittedName>
</protein>
<feature type="repeat" description="ANK" evidence="3">
    <location>
        <begin position="710"/>
        <end position="742"/>
    </location>
</feature>
<dbReference type="Gene3D" id="1.25.40.20">
    <property type="entry name" value="Ankyrin repeat-containing domain"/>
    <property type="match status" value="6"/>
</dbReference>
<dbReference type="InterPro" id="IPR027417">
    <property type="entry name" value="P-loop_NTPase"/>
</dbReference>
<proteinExistence type="predicted"/>
<dbReference type="Gene3D" id="3.40.50.300">
    <property type="entry name" value="P-loop containing nucleotide triphosphate hydrolases"/>
    <property type="match status" value="1"/>
</dbReference>
<dbReference type="InterPro" id="IPR002110">
    <property type="entry name" value="Ankyrin_rpt"/>
</dbReference>
<name>A0AAF0IJF8_9EURO</name>
<dbReference type="Pfam" id="PF12796">
    <property type="entry name" value="Ank_2"/>
    <property type="match status" value="5"/>
</dbReference>
<evidence type="ECO:0000256" key="2">
    <source>
        <dbReference type="ARBA" id="ARBA00023043"/>
    </source>
</evidence>
<feature type="repeat" description="ANK" evidence="3">
    <location>
        <begin position="971"/>
        <end position="1003"/>
    </location>
</feature>
<evidence type="ECO:0000259" key="5">
    <source>
        <dbReference type="Pfam" id="PF24883"/>
    </source>
</evidence>
<feature type="repeat" description="ANK" evidence="3">
    <location>
        <begin position="1194"/>
        <end position="1226"/>
    </location>
</feature>
<feature type="domain" description="GPI inositol-deacylase winged helix" evidence="4">
    <location>
        <begin position="533"/>
        <end position="605"/>
    </location>
</feature>
<dbReference type="GO" id="GO:0005737">
    <property type="term" value="C:cytoplasm"/>
    <property type="evidence" value="ECO:0007669"/>
    <property type="project" value="TreeGrafter"/>
</dbReference>
<evidence type="ECO:0000256" key="1">
    <source>
        <dbReference type="ARBA" id="ARBA00022737"/>
    </source>
</evidence>
<keyword evidence="2 3" id="KW-0040">ANK repeat</keyword>
<dbReference type="Pfam" id="PF22939">
    <property type="entry name" value="WHD_GPIID"/>
    <property type="match status" value="1"/>
</dbReference>
<feature type="repeat" description="ANK" evidence="3">
    <location>
        <begin position="808"/>
        <end position="840"/>
    </location>
</feature>
<sequence length="1329" mass="148342">MKGTGSLADWQAGITTDVGAIWKTAIARYEDIAMVKITSLASARNVNDIVRELQERETRFKSRRHDGSKMDKFRSLVCKSLKPIERVCEAVMQAGLSSQTANSVSADYDKVVSFFEDVSSYLNTLKILETQVPPIPELRDALAEVLASVLILCGIFAKYLKMKRVVKAFRSLGFGEDDELAAAHEHFRKMVQQEEGVVRNATLAAVEKLRKDTDQKSTMILAGTERVYSYLKGQEPGREKHERDSILKGLSSLSFDEKQRDKFAEYRHGTRDRVLHSHEFQKWFQGTQNGTLWLSIAVNYVSETTRGTKSAIVYIYCDYKDEKTQSELQLLSSISRQLAEQSHPIPPEVIEFREKNAEKKRNPTADEWIFFIRSLCLAFQSIYIFVDALDECPETNRNTFLRLLKSLEPFVRFLFTSRPNVISPVEFMHMDRIEISTIKSDIETYLESEIDRNDRLARFVTKDPKLKVDIIEGVNEKAAGMFLLACFQIKSLCKQNSLRGVRKAIKALPMGIYETYEAAIHRIEKEGEENCETVKRALSYIYCARRPLTVEELLHALAVEPNDTGLDEDAAPETDFLLSASAGLIRIDEKRSIIGLVHHTLQEYFDANPEKLLPEPEAEFGKICLSYLSFDVFKEGPCTDGETLNKRLQDYRFLDYASHNWGHHVMSMHIDEQTNLIVPYLEDSAKLSSSVQVLHLTPSRKKDWYNRFPNRFGPLHAAAYWNLEHIMSNFLESGVDVNSQDSHGATALHVASKQGHTKVVELLLNEGTDIDIQNESGETALYWAARNGQEETVGLLLLNGAKVLPDNEGWNALSWAIVGGHIEVVKVLLDQSADLDVQHDGRHKALYLAAEEGHDKIVQVLLDNGVDVNAQDHLKSTALDFAVAAGHETAVRALLRNGAAVNLKDIYDNSALHWAVLYETIMRLLLEHGADAQAQNDCEQTALCWAAQGGSVAVARMLIEANADVNTRDRLGLTPLHRAALRGCKAMVELLLEYGADPNLKDQDDWTPLHGACLQQHEAVVQILLDEVDNGRAILEWAILLQGNEKKKGLLAKRIAKKMEGSTVLTGLREAAQETQVGRLRVILEKGADIDAKDPGGWTALAVAAFEGSQEAVQLLLEEGAKVNIRGSDQWTPLWYAIDRGHEAAMSLLIEYGADVNASAFGTTPLMLAVEKQSMAMVETLIRVGADLNAQDYRGQTALHMAALLGLEEIMLLLARKGADLNVRNDMGKTALMLAVENQEQTIVKLLLGIGADVQEEAEWCAVESSDEDDNSEVGTGQYLAQLLLDLIPEQTLICPEANAKHGLAAALQYNSFYASLLKMPMRRPSNLD</sequence>
<dbReference type="PRINTS" id="PR01415">
    <property type="entry name" value="ANKYRIN"/>
</dbReference>
<dbReference type="SUPFAM" id="SSF48403">
    <property type="entry name" value="Ankyrin repeat"/>
    <property type="match status" value="2"/>
</dbReference>
<dbReference type="PANTHER" id="PTHR24198:SF165">
    <property type="entry name" value="ANKYRIN REPEAT-CONTAINING PROTEIN-RELATED"/>
    <property type="match status" value="1"/>
</dbReference>
<evidence type="ECO:0000313" key="6">
    <source>
        <dbReference type="EMBL" id="WEW59218.1"/>
    </source>
</evidence>
<dbReference type="PANTHER" id="PTHR24198">
    <property type="entry name" value="ANKYRIN REPEAT AND PROTEIN KINASE DOMAIN-CONTAINING PROTEIN"/>
    <property type="match status" value="1"/>
</dbReference>
<dbReference type="Pfam" id="PF24883">
    <property type="entry name" value="NPHP3_N"/>
    <property type="match status" value="1"/>
</dbReference>
<feature type="repeat" description="ANK" evidence="3">
    <location>
        <begin position="1096"/>
        <end position="1128"/>
    </location>
</feature>
<dbReference type="Pfam" id="PF00023">
    <property type="entry name" value="Ank"/>
    <property type="match status" value="2"/>
</dbReference>
<dbReference type="PROSITE" id="PS50088">
    <property type="entry name" value="ANK_REPEAT"/>
    <property type="match status" value="13"/>
</dbReference>
<evidence type="ECO:0000313" key="7">
    <source>
        <dbReference type="Proteomes" id="UP001219355"/>
    </source>
</evidence>
<dbReference type="EMBL" id="CP120629">
    <property type="protein sequence ID" value="WEW59218.1"/>
    <property type="molecule type" value="Genomic_DNA"/>
</dbReference>
<dbReference type="Proteomes" id="UP001219355">
    <property type="component" value="Chromosome 3"/>
</dbReference>
<evidence type="ECO:0000256" key="3">
    <source>
        <dbReference type="PROSITE-ProRule" id="PRU00023"/>
    </source>
</evidence>
<dbReference type="InterPro" id="IPR036770">
    <property type="entry name" value="Ankyrin_rpt-contain_sf"/>
</dbReference>
<organism evidence="6 7">
    <name type="scientific">Emydomyces testavorans</name>
    <dbReference type="NCBI Taxonomy" id="2070801"/>
    <lineage>
        <taxon>Eukaryota</taxon>
        <taxon>Fungi</taxon>
        <taxon>Dikarya</taxon>
        <taxon>Ascomycota</taxon>
        <taxon>Pezizomycotina</taxon>
        <taxon>Eurotiomycetes</taxon>
        <taxon>Eurotiomycetidae</taxon>
        <taxon>Onygenales</taxon>
        <taxon>Nannizziopsiaceae</taxon>
        <taxon>Emydomyces</taxon>
    </lineage>
</organism>
<feature type="repeat" description="ANK" evidence="3">
    <location>
        <begin position="1227"/>
        <end position="1259"/>
    </location>
</feature>
<feature type="repeat" description="ANK" evidence="3">
    <location>
        <begin position="841"/>
        <end position="873"/>
    </location>
</feature>
<feature type="repeat" description="ANK" evidence="3">
    <location>
        <begin position="1161"/>
        <end position="1193"/>
    </location>
</feature>